<sequence>MRGRGVMKVGGNAGNCINERLGGCYPECRFWVRHPDDGGKGGECAGGAMHLARRSPAEGGDSDIGGDGDGVEVMAVLSGNSCPLRRESVVSNTMTRGYWSRDTSHTRLTEKLWGHSRSRRSVGNIDDAEGHGYCKK</sequence>
<comment type="caution">
    <text evidence="1">The sequence shown here is derived from an EMBL/GenBank/DDBJ whole genome shotgun (WGS) entry which is preliminary data.</text>
</comment>
<dbReference type="Proteomes" id="UP001151760">
    <property type="component" value="Unassembled WGS sequence"/>
</dbReference>
<evidence type="ECO:0000313" key="2">
    <source>
        <dbReference type="EMBL" id="GJS95520.1"/>
    </source>
</evidence>
<reference evidence="1" key="1">
    <citation type="journal article" date="2022" name="Int. J. Mol. Sci.">
        <title>Draft Genome of Tanacetum Coccineum: Genomic Comparison of Closely Related Tanacetum-Family Plants.</title>
        <authorList>
            <person name="Yamashiro T."/>
            <person name="Shiraishi A."/>
            <person name="Nakayama K."/>
            <person name="Satake H."/>
        </authorList>
    </citation>
    <scope>NUCLEOTIDE SEQUENCE</scope>
</reference>
<dbReference type="EMBL" id="BQNB010011815">
    <property type="protein sequence ID" value="GJS95520.1"/>
    <property type="molecule type" value="Genomic_DNA"/>
</dbReference>
<gene>
    <name evidence="1" type="ORF">Tco_0626052</name>
    <name evidence="2" type="ORF">Tco_0802488</name>
</gene>
<protein>
    <submittedName>
        <fullName evidence="1">Uncharacterized protein</fullName>
    </submittedName>
</protein>
<accession>A0ABQ4WII9</accession>
<proteinExistence type="predicted"/>
<reference evidence="1" key="2">
    <citation type="submission" date="2022-01" db="EMBL/GenBank/DDBJ databases">
        <authorList>
            <person name="Yamashiro T."/>
            <person name="Shiraishi A."/>
            <person name="Satake H."/>
            <person name="Nakayama K."/>
        </authorList>
    </citation>
    <scope>NUCLEOTIDE SEQUENCE</scope>
</reference>
<dbReference type="EMBL" id="BQNB010008672">
    <property type="protein sequence ID" value="GJS52690.1"/>
    <property type="molecule type" value="Genomic_DNA"/>
</dbReference>
<keyword evidence="3" id="KW-1185">Reference proteome</keyword>
<evidence type="ECO:0000313" key="1">
    <source>
        <dbReference type="EMBL" id="GJS52690.1"/>
    </source>
</evidence>
<organism evidence="1 3">
    <name type="scientific">Tanacetum coccineum</name>
    <dbReference type="NCBI Taxonomy" id="301880"/>
    <lineage>
        <taxon>Eukaryota</taxon>
        <taxon>Viridiplantae</taxon>
        <taxon>Streptophyta</taxon>
        <taxon>Embryophyta</taxon>
        <taxon>Tracheophyta</taxon>
        <taxon>Spermatophyta</taxon>
        <taxon>Magnoliopsida</taxon>
        <taxon>eudicotyledons</taxon>
        <taxon>Gunneridae</taxon>
        <taxon>Pentapetalae</taxon>
        <taxon>asterids</taxon>
        <taxon>campanulids</taxon>
        <taxon>Asterales</taxon>
        <taxon>Asteraceae</taxon>
        <taxon>Asteroideae</taxon>
        <taxon>Anthemideae</taxon>
        <taxon>Anthemidinae</taxon>
        <taxon>Tanacetum</taxon>
    </lineage>
</organism>
<name>A0ABQ4WII9_9ASTR</name>
<evidence type="ECO:0000313" key="3">
    <source>
        <dbReference type="Proteomes" id="UP001151760"/>
    </source>
</evidence>